<comment type="caution">
    <text evidence="1">The sequence shown here is derived from an EMBL/GenBank/DDBJ whole genome shotgun (WGS) entry which is preliminary data.</text>
</comment>
<dbReference type="EMBL" id="VEVO01000002">
    <property type="protein sequence ID" value="KAF0045869.1"/>
    <property type="molecule type" value="Genomic_DNA"/>
</dbReference>
<reference evidence="1 2" key="1">
    <citation type="submission" date="2019-06" db="EMBL/GenBank/DDBJ databases">
        <title>Draft genomes of female and male turbot (Scophthalmus maximus).</title>
        <authorList>
            <person name="Xu H."/>
            <person name="Xu X.-W."/>
            <person name="Shao C."/>
            <person name="Chen S."/>
        </authorList>
    </citation>
    <scope>NUCLEOTIDE SEQUENCE [LARGE SCALE GENOMIC DNA]</scope>
    <source>
        <strain evidence="1">Ysfricsl-2016a</strain>
        <tissue evidence="1">Blood</tissue>
    </source>
</reference>
<gene>
    <name evidence="1" type="ORF">F2P81_002398</name>
</gene>
<dbReference type="AlphaFoldDB" id="A0A6A4TM00"/>
<protein>
    <submittedName>
        <fullName evidence="1">Uncharacterized protein</fullName>
    </submittedName>
</protein>
<evidence type="ECO:0000313" key="1">
    <source>
        <dbReference type="EMBL" id="KAF0045869.1"/>
    </source>
</evidence>
<evidence type="ECO:0000313" key="2">
    <source>
        <dbReference type="Proteomes" id="UP000438429"/>
    </source>
</evidence>
<sequence length="129" mass="14839">MQGLNMELKNVTDCKWAESTLYYSVDDARQLKCNISSSAATYIKTDVYLNIFFPFTNICVQSFNSSLSHMADLTSGVDTCFLHSQTIAPLSYLFKWSDSDGQRHRYTQQAVVMPRICDLYRRSHNFDPL</sequence>
<accession>A0A6A4TM00</accession>
<organism evidence="1 2">
    <name type="scientific">Scophthalmus maximus</name>
    <name type="common">Turbot</name>
    <name type="synonym">Psetta maxima</name>
    <dbReference type="NCBI Taxonomy" id="52904"/>
    <lineage>
        <taxon>Eukaryota</taxon>
        <taxon>Metazoa</taxon>
        <taxon>Chordata</taxon>
        <taxon>Craniata</taxon>
        <taxon>Vertebrata</taxon>
        <taxon>Euteleostomi</taxon>
        <taxon>Actinopterygii</taxon>
        <taxon>Neopterygii</taxon>
        <taxon>Teleostei</taxon>
        <taxon>Neoteleostei</taxon>
        <taxon>Acanthomorphata</taxon>
        <taxon>Carangaria</taxon>
        <taxon>Pleuronectiformes</taxon>
        <taxon>Pleuronectoidei</taxon>
        <taxon>Scophthalmidae</taxon>
        <taxon>Scophthalmus</taxon>
    </lineage>
</organism>
<dbReference type="Proteomes" id="UP000438429">
    <property type="component" value="Unassembled WGS sequence"/>
</dbReference>
<name>A0A6A4TM00_SCOMX</name>
<proteinExistence type="predicted"/>